<keyword evidence="1" id="KW-0812">Transmembrane</keyword>
<reference evidence="2 3" key="1">
    <citation type="journal article" date="2018" name="J. Allergy Clin. Immunol.">
        <title>High-quality assembly of Dermatophagoides pteronyssinus genome and transcriptome reveals a wide range of novel allergens.</title>
        <authorList>
            <person name="Liu X.Y."/>
            <person name="Yang K.Y."/>
            <person name="Wang M.Q."/>
            <person name="Kwok J.S."/>
            <person name="Zeng X."/>
            <person name="Yang Z."/>
            <person name="Xiao X.J."/>
            <person name="Lau C.P."/>
            <person name="Li Y."/>
            <person name="Huang Z.M."/>
            <person name="Ba J.G."/>
            <person name="Yim A.K."/>
            <person name="Ouyang C.Y."/>
            <person name="Ngai S.M."/>
            <person name="Chan T.F."/>
            <person name="Leung E.L."/>
            <person name="Liu L."/>
            <person name="Liu Z.G."/>
            <person name="Tsui S.K."/>
        </authorList>
    </citation>
    <scope>NUCLEOTIDE SEQUENCE [LARGE SCALE GENOMIC DNA]</scope>
    <source>
        <strain evidence="2">Derp</strain>
    </source>
</reference>
<sequence>MGHRRSSRVTISTWSIKLLANSSRLSDSGNRPPIPLITISSSIGHDFLLQFGQVESIVESSINYDLIFFEISLSVYVNRVFNNLNDPINNRIGKMDKIIELFFITNISICSLNISAIFVSIKNSKLESTINNKWFDYIEN</sequence>
<proteinExistence type="predicted"/>
<evidence type="ECO:0000313" key="3">
    <source>
        <dbReference type="Proteomes" id="UP000887458"/>
    </source>
</evidence>
<dbReference type="EMBL" id="NJHN03000017">
    <property type="protein sequence ID" value="KAH9425585.1"/>
    <property type="molecule type" value="Genomic_DNA"/>
</dbReference>
<evidence type="ECO:0000256" key="1">
    <source>
        <dbReference type="SAM" id="Phobius"/>
    </source>
</evidence>
<name>A0ABQ8JSL0_DERPT</name>
<protein>
    <submittedName>
        <fullName evidence="2">Uncharacterized protein</fullName>
    </submittedName>
</protein>
<comment type="caution">
    <text evidence="2">The sequence shown here is derived from an EMBL/GenBank/DDBJ whole genome shotgun (WGS) entry which is preliminary data.</text>
</comment>
<keyword evidence="3" id="KW-1185">Reference proteome</keyword>
<evidence type="ECO:0000313" key="2">
    <source>
        <dbReference type="EMBL" id="KAH9425585.1"/>
    </source>
</evidence>
<reference evidence="2 3" key="2">
    <citation type="journal article" date="2022" name="Mol. Biol. Evol.">
        <title>Comparative Genomics Reveals Insights into the Divergent Evolution of Astigmatic Mites and Household Pest Adaptations.</title>
        <authorList>
            <person name="Xiong Q."/>
            <person name="Wan A.T."/>
            <person name="Liu X."/>
            <person name="Fung C.S."/>
            <person name="Xiao X."/>
            <person name="Malainual N."/>
            <person name="Hou J."/>
            <person name="Wang L."/>
            <person name="Wang M."/>
            <person name="Yang K.Y."/>
            <person name="Cui Y."/>
            <person name="Leung E.L."/>
            <person name="Nong W."/>
            <person name="Shin S.K."/>
            <person name="Au S.W."/>
            <person name="Jeong K.Y."/>
            <person name="Chew F.T."/>
            <person name="Hui J.H."/>
            <person name="Leung T.F."/>
            <person name="Tungtrongchitr A."/>
            <person name="Zhong N."/>
            <person name="Liu Z."/>
            <person name="Tsui S.K."/>
        </authorList>
    </citation>
    <scope>NUCLEOTIDE SEQUENCE [LARGE SCALE GENOMIC DNA]</scope>
    <source>
        <strain evidence="2">Derp</strain>
    </source>
</reference>
<feature type="transmembrane region" description="Helical" evidence="1">
    <location>
        <begin position="101"/>
        <end position="121"/>
    </location>
</feature>
<accession>A0ABQ8JSL0</accession>
<gene>
    <name evidence="2" type="ORF">DERP_004799</name>
</gene>
<keyword evidence="1" id="KW-1133">Transmembrane helix</keyword>
<dbReference type="Proteomes" id="UP000887458">
    <property type="component" value="Unassembled WGS sequence"/>
</dbReference>
<keyword evidence="1" id="KW-0472">Membrane</keyword>
<organism evidence="2 3">
    <name type="scientific">Dermatophagoides pteronyssinus</name>
    <name type="common">European house dust mite</name>
    <dbReference type="NCBI Taxonomy" id="6956"/>
    <lineage>
        <taxon>Eukaryota</taxon>
        <taxon>Metazoa</taxon>
        <taxon>Ecdysozoa</taxon>
        <taxon>Arthropoda</taxon>
        <taxon>Chelicerata</taxon>
        <taxon>Arachnida</taxon>
        <taxon>Acari</taxon>
        <taxon>Acariformes</taxon>
        <taxon>Sarcoptiformes</taxon>
        <taxon>Astigmata</taxon>
        <taxon>Psoroptidia</taxon>
        <taxon>Analgoidea</taxon>
        <taxon>Pyroglyphidae</taxon>
        <taxon>Dermatophagoidinae</taxon>
        <taxon>Dermatophagoides</taxon>
    </lineage>
</organism>